<protein>
    <submittedName>
        <fullName evidence="7">PLP-dependent aminotransferase family protein</fullName>
    </submittedName>
</protein>
<evidence type="ECO:0000313" key="8">
    <source>
        <dbReference type="Proteomes" id="UP000466848"/>
    </source>
</evidence>
<sequence length="473" mass="54853">MFVLDENEEMPLYVQLYQQIKNDIIKGDIKSGTKLLSSRKLAMDLRISRNTVELAYDKLSSEGFLISRPHQGYYAELPLMEALDKQEGIGKPQLELESQDDKNIIYDFQNKRLHPDEFPFGRWKALTNKCFLDYKNGFLQYGCPFGEPSLRAEIQRHIYHHRQVKCQAKQIIIGSGTQFCLELICHVLTDQNMNIAMEEPAYNRTRMTFQNNGFHIRPIQMDEHGIDISQLKNKTVAAAYVTPSHQYPTGIIMPKTRRVELAEWAKCNDTFIIEDDYNCCFQYDINSIPSIHSFCSDRVIYMGTFSDLLFPAIGVSYMVLPEQLVDKLCERYCHDTTFVPFLTQKTLELFMREGFWEKHMRKTILHQRKKRDVLVKSLRHEFKDKIHIWGTHAGLHILVQAKWAVTEEELIAQANEMGVGVQPTAEFWSCTQNMKNGLVLLNYGGMLLEQVPAAVKLLRQAWLKNEKGAVKEL</sequence>
<keyword evidence="5" id="KW-0804">Transcription</keyword>
<organism evidence="7 8">
    <name type="scientific">Aminipila butyrica</name>
    <dbReference type="NCBI Taxonomy" id="433296"/>
    <lineage>
        <taxon>Bacteria</taxon>
        <taxon>Bacillati</taxon>
        <taxon>Bacillota</taxon>
        <taxon>Clostridia</taxon>
        <taxon>Peptostreptococcales</taxon>
        <taxon>Anaerovoracaceae</taxon>
        <taxon>Aminipila</taxon>
    </lineage>
</organism>
<keyword evidence="8" id="KW-1185">Reference proteome</keyword>
<dbReference type="Pfam" id="PF00392">
    <property type="entry name" value="GntR"/>
    <property type="match status" value="1"/>
</dbReference>
<evidence type="ECO:0000256" key="3">
    <source>
        <dbReference type="ARBA" id="ARBA00023015"/>
    </source>
</evidence>
<keyword evidence="7" id="KW-0032">Aminotransferase</keyword>
<evidence type="ECO:0000256" key="4">
    <source>
        <dbReference type="ARBA" id="ARBA00023125"/>
    </source>
</evidence>
<dbReference type="InterPro" id="IPR036388">
    <property type="entry name" value="WH-like_DNA-bd_sf"/>
</dbReference>
<reference evidence="7 8" key="1">
    <citation type="submission" date="2020-02" db="EMBL/GenBank/DDBJ databases">
        <authorList>
            <person name="Kim Y.B."/>
            <person name="Roh S.W."/>
        </authorList>
    </citation>
    <scope>NUCLEOTIDE SEQUENCE [LARGE SCALE GENOMIC DNA]</scope>
    <source>
        <strain evidence="7 8">DSM 103574</strain>
    </source>
</reference>
<dbReference type="CDD" id="cd00609">
    <property type="entry name" value="AAT_like"/>
    <property type="match status" value="1"/>
</dbReference>
<dbReference type="InterPro" id="IPR015421">
    <property type="entry name" value="PyrdxlP-dep_Trfase_major"/>
</dbReference>
<dbReference type="GO" id="GO:0030170">
    <property type="term" value="F:pyridoxal phosphate binding"/>
    <property type="evidence" value="ECO:0007669"/>
    <property type="project" value="InterPro"/>
</dbReference>
<dbReference type="AlphaFoldDB" id="A0A858BWG0"/>
<dbReference type="CDD" id="cd07377">
    <property type="entry name" value="WHTH_GntR"/>
    <property type="match status" value="1"/>
</dbReference>
<dbReference type="Gene3D" id="1.10.10.10">
    <property type="entry name" value="Winged helix-like DNA-binding domain superfamily/Winged helix DNA-binding domain"/>
    <property type="match status" value="1"/>
</dbReference>
<dbReference type="InterPro" id="IPR000524">
    <property type="entry name" value="Tscrpt_reg_HTH_GntR"/>
</dbReference>
<dbReference type="GO" id="GO:0003700">
    <property type="term" value="F:DNA-binding transcription factor activity"/>
    <property type="evidence" value="ECO:0007669"/>
    <property type="project" value="InterPro"/>
</dbReference>
<dbReference type="SUPFAM" id="SSF53383">
    <property type="entry name" value="PLP-dependent transferases"/>
    <property type="match status" value="1"/>
</dbReference>
<evidence type="ECO:0000256" key="1">
    <source>
        <dbReference type="ARBA" id="ARBA00005384"/>
    </source>
</evidence>
<dbReference type="Gene3D" id="3.40.640.10">
    <property type="entry name" value="Type I PLP-dependent aspartate aminotransferase-like (Major domain)"/>
    <property type="match status" value="1"/>
</dbReference>
<dbReference type="PROSITE" id="PS50949">
    <property type="entry name" value="HTH_GNTR"/>
    <property type="match status" value="1"/>
</dbReference>
<dbReference type="PANTHER" id="PTHR46577:SF1">
    <property type="entry name" value="HTH-TYPE TRANSCRIPTIONAL REGULATORY PROTEIN GABR"/>
    <property type="match status" value="1"/>
</dbReference>
<name>A0A858BWG0_9FIRM</name>
<dbReference type="GO" id="GO:0003677">
    <property type="term" value="F:DNA binding"/>
    <property type="evidence" value="ECO:0007669"/>
    <property type="project" value="UniProtKB-KW"/>
</dbReference>
<dbReference type="InterPro" id="IPR051446">
    <property type="entry name" value="HTH_trans_reg/aminotransferase"/>
</dbReference>
<gene>
    <name evidence="7" type="ORF">Ami103574_11550</name>
</gene>
<dbReference type="InterPro" id="IPR004839">
    <property type="entry name" value="Aminotransferase_I/II_large"/>
</dbReference>
<feature type="domain" description="HTH gntR-type" evidence="6">
    <location>
        <begin position="10"/>
        <end position="78"/>
    </location>
</feature>
<proteinExistence type="inferred from homology"/>
<dbReference type="InterPro" id="IPR015424">
    <property type="entry name" value="PyrdxlP-dep_Trfase"/>
</dbReference>
<evidence type="ECO:0000256" key="5">
    <source>
        <dbReference type="ARBA" id="ARBA00023163"/>
    </source>
</evidence>
<dbReference type="Proteomes" id="UP000466848">
    <property type="component" value="Chromosome"/>
</dbReference>
<accession>A0A858BWG0</accession>
<keyword evidence="3" id="KW-0805">Transcription regulation</keyword>
<evidence type="ECO:0000313" key="7">
    <source>
        <dbReference type="EMBL" id="QIB69917.1"/>
    </source>
</evidence>
<dbReference type="EMBL" id="CP048649">
    <property type="protein sequence ID" value="QIB69917.1"/>
    <property type="molecule type" value="Genomic_DNA"/>
</dbReference>
<dbReference type="SMART" id="SM00345">
    <property type="entry name" value="HTH_GNTR"/>
    <property type="match status" value="1"/>
</dbReference>
<evidence type="ECO:0000256" key="2">
    <source>
        <dbReference type="ARBA" id="ARBA00022898"/>
    </source>
</evidence>
<dbReference type="SUPFAM" id="SSF46785">
    <property type="entry name" value="Winged helix' DNA-binding domain"/>
    <property type="match status" value="1"/>
</dbReference>
<keyword evidence="7" id="KW-0808">Transferase</keyword>
<dbReference type="InterPro" id="IPR036390">
    <property type="entry name" value="WH_DNA-bd_sf"/>
</dbReference>
<dbReference type="GO" id="GO:0008483">
    <property type="term" value="F:transaminase activity"/>
    <property type="evidence" value="ECO:0007669"/>
    <property type="project" value="UniProtKB-KW"/>
</dbReference>
<dbReference type="RefSeq" id="WP_163067157.1">
    <property type="nucleotide sequence ID" value="NZ_CP048649.1"/>
</dbReference>
<dbReference type="KEGG" id="abut:Ami103574_11550"/>
<dbReference type="Pfam" id="PF00155">
    <property type="entry name" value="Aminotran_1_2"/>
    <property type="match status" value="1"/>
</dbReference>
<evidence type="ECO:0000259" key="6">
    <source>
        <dbReference type="PROSITE" id="PS50949"/>
    </source>
</evidence>
<keyword evidence="2" id="KW-0663">Pyridoxal phosphate</keyword>
<keyword evidence="4" id="KW-0238">DNA-binding</keyword>
<dbReference type="PANTHER" id="PTHR46577">
    <property type="entry name" value="HTH-TYPE TRANSCRIPTIONAL REGULATORY PROTEIN GABR"/>
    <property type="match status" value="1"/>
</dbReference>
<comment type="similarity">
    <text evidence="1">In the C-terminal section; belongs to the class-I pyridoxal-phosphate-dependent aminotransferase family.</text>
</comment>